<evidence type="ECO:0000313" key="2">
    <source>
        <dbReference type="EMBL" id="ADY46890.1"/>
    </source>
</evidence>
<accession>F1L9T6</accession>
<dbReference type="EMBL" id="JI174878">
    <property type="protein sequence ID" value="ADY46890.1"/>
    <property type="molecule type" value="mRNA"/>
</dbReference>
<dbReference type="PANTHER" id="PTHR21824">
    <property type="entry name" value="TRANSMEMBRANE PROTEIN 177"/>
    <property type="match status" value="1"/>
</dbReference>
<feature type="transmembrane region" description="Helical" evidence="1">
    <location>
        <begin position="221"/>
        <end position="243"/>
    </location>
</feature>
<proteinExistence type="evidence at transcript level"/>
<organism evidence="2">
    <name type="scientific">Ascaris suum</name>
    <name type="common">Pig roundworm</name>
    <name type="synonym">Ascaris lumbricoides</name>
    <dbReference type="NCBI Taxonomy" id="6253"/>
    <lineage>
        <taxon>Eukaryota</taxon>
        <taxon>Metazoa</taxon>
        <taxon>Ecdysozoa</taxon>
        <taxon>Nematoda</taxon>
        <taxon>Chromadorea</taxon>
        <taxon>Rhabditida</taxon>
        <taxon>Spirurina</taxon>
        <taxon>Ascaridomorpha</taxon>
        <taxon>Ascaridoidea</taxon>
        <taxon>Ascarididae</taxon>
        <taxon>Ascaris</taxon>
    </lineage>
</organism>
<keyword evidence="1" id="KW-1133">Transmembrane helix</keyword>
<dbReference type="PANTHER" id="PTHR21824:SF4">
    <property type="entry name" value="TRANSMEMBRANE PROTEIN 177"/>
    <property type="match status" value="1"/>
</dbReference>
<protein>
    <recommendedName>
        <fullName evidence="3">Transmembrane protein 177</fullName>
    </recommendedName>
</protein>
<dbReference type="InterPro" id="IPR026620">
    <property type="entry name" value="TMEM177"/>
</dbReference>
<reference evidence="2" key="1">
    <citation type="journal article" date="2011" name="Genome Res.">
        <title>Deep small RNA sequencing from the nematode Ascaris reveals conservation, functional diversification, and novel developmental profiles.</title>
        <authorList>
            <person name="Wang J."/>
            <person name="Czech B."/>
            <person name="Crunk A."/>
            <person name="Wallace A."/>
            <person name="Mitreva M."/>
            <person name="Hannon G.J."/>
            <person name="Davis R.E."/>
        </authorList>
    </citation>
    <scope>NUCLEOTIDE SEQUENCE</scope>
</reference>
<keyword evidence="1" id="KW-0812">Transmembrane</keyword>
<name>F1L9T6_ASCSU</name>
<dbReference type="GO" id="GO:0016020">
    <property type="term" value="C:membrane"/>
    <property type="evidence" value="ECO:0007669"/>
    <property type="project" value="TreeGrafter"/>
</dbReference>
<sequence>MYFTRHFRSYKRVSDTATQWLTTKWGRRFRIGLLGTTIVAYPIATLISNGPLLKYTFPLRYKTSEDLPQRLKNIIDSQYELFLRNESRVPKDAVVVFSCSTSDESMDTIAKGSLGVRFGLYVSLPFYARFGDLKDALDYCRHYLQPLNFIGEPVCVLWDSNAGKEIAESFVLSDKALKFLVLRDLYTHDGYSAYATKAGSWATFTTFSSFFTYWMHGRPLFGSSAISFVGLYAFFLTMAYFGAKQWYNLYRFMADVHADGVASRTSFEHSEGGKEYYWKMLKRNRLLREMLPDGALKVTASGDIRGIITPIFTRYDHMKDLKAEDDELKDVALGDT</sequence>
<dbReference type="AlphaFoldDB" id="F1L9T6"/>
<evidence type="ECO:0008006" key="3">
    <source>
        <dbReference type="Google" id="ProtNLM"/>
    </source>
</evidence>
<keyword evidence="1" id="KW-0472">Membrane</keyword>
<evidence type="ECO:0000256" key="1">
    <source>
        <dbReference type="SAM" id="Phobius"/>
    </source>
</evidence>